<protein>
    <submittedName>
        <fullName evidence="4">Cell division protein DedD</fullName>
    </submittedName>
</protein>
<keyword evidence="4" id="KW-0132">Cell division</keyword>
<gene>
    <name evidence="4" type="ORF">WG78_12960</name>
</gene>
<evidence type="ECO:0000256" key="1">
    <source>
        <dbReference type="SAM" id="MobiDB-lite"/>
    </source>
</evidence>
<keyword evidence="2" id="KW-0472">Membrane</keyword>
<dbReference type="InterPro" id="IPR007730">
    <property type="entry name" value="SPOR-like_dom"/>
</dbReference>
<dbReference type="GO" id="GO:0030428">
    <property type="term" value="C:cell septum"/>
    <property type="evidence" value="ECO:0007669"/>
    <property type="project" value="TreeGrafter"/>
</dbReference>
<feature type="transmembrane region" description="Helical" evidence="2">
    <location>
        <begin position="21"/>
        <end position="39"/>
    </location>
</feature>
<dbReference type="Proteomes" id="UP000037939">
    <property type="component" value="Unassembled WGS sequence"/>
</dbReference>
<evidence type="ECO:0000313" key="4">
    <source>
        <dbReference type="EMBL" id="KPC52758.1"/>
    </source>
</evidence>
<dbReference type="PANTHER" id="PTHR38687">
    <property type="entry name" value="CELL DIVISION PROTEIN DEDD-RELATED"/>
    <property type="match status" value="1"/>
</dbReference>
<dbReference type="RefSeq" id="WP_053938228.1">
    <property type="nucleotide sequence ID" value="NZ_LAQT01000009.1"/>
</dbReference>
<evidence type="ECO:0000313" key="5">
    <source>
        <dbReference type="Proteomes" id="UP000037939"/>
    </source>
</evidence>
<dbReference type="EMBL" id="LAQT01000009">
    <property type="protein sequence ID" value="KPC52758.1"/>
    <property type="molecule type" value="Genomic_DNA"/>
</dbReference>
<proteinExistence type="predicted"/>
<dbReference type="PROSITE" id="PS51724">
    <property type="entry name" value="SPOR"/>
    <property type="match status" value="1"/>
</dbReference>
<name>A0A0N0XJZ3_9NEIS</name>
<keyword evidence="5" id="KW-1185">Reference proteome</keyword>
<dbReference type="PANTHER" id="PTHR38687:SF1">
    <property type="entry name" value="CELL DIVISION PROTEIN DEDD"/>
    <property type="match status" value="1"/>
</dbReference>
<keyword evidence="2" id="KW-0812">Transmembrane</keyword>
<comment type="caution">
    <text evidence="4">The sequence shown here is derived from an EMBL/GenBank/DDBJ whole genome shotgun (WGS) entry which is preliminary data.</text>
</comment>
<dbReference type="Pfam" id="PF05036">
    <property type="entry name" value="SPOR"/>
    <property type="match status" value="1"/>
</dbReference>
<organism evidence="4 5">
    <name type="scientific">Amantichitinum ursilacus</name>
    <dbReference type="NCBI Taxonomy" id="857265"/>
    <lineage>
        <taxon>Bacteria</taxon>
        <taxon>Pseudomonadati</taxon>
        <taxon>Pseudomonadota</taxon>
        <taxon>Betaproteobacteria</taxon>
        <taxon>Neisseriales</taxon>
        <taxon>Chitinibacteraceae</taxon>
        <taxon>Amantichitinum</taxon>
    </lineage>
</organism>
<evidence type="ECO:0000259" key="3">
    <source>
        <dbReference type="PROSITE" id="PS51724"/>
    </source>
</evidence>
<feature type="domain" description="SPOR" evidence="3">
    <location>
        <begin position="193"/>
        <end position="270"/>
    </location>
</feature>
<dbReference type="GO" id="GO:0042834">
    <property type="term" value="F:peptidoglycan binding"/>
    <property type="evidence" value="ECO:0007669"/>
    <property type="project" value="InterPro"/>
</dbReference>
<dbReference type="PATRIC" id="fig|857265.3.peg.2670"/>
<dbReference type="AlphaFoldDB" id="A0A0N0XJZ3"/>
<feature type="region of interest" description="Disordered" evidence="1">
    <location>
        <begin position="97"/>
        <end position="197"/>
    </location>
</feature>
<keyword evidence="4" id="KW-0131">Cell cycle</keyword>
<dbReference type="SUPFAM" id="SSF110997">
    <property type="entry name" value="Sporulation related repeat"/>
    <property type="match status" value="1"/>
</dbReference>
<keyword evidence="2" id="KW-1133">Transmembrane helix</keyword>
<dbReference type="STRING" id="857265.WG78_12960"/>
<dbReference type="InterPro" id="IPR036680">
    <property type="entry name" value="SPOR-like_sf"/>
</dbReference>
<dbReference type="GO" id="GO:0032153">
    <property type="term" value="C:cell division site"/>
    <property type="evidence" value="ECO:0007669"/>
    <property type="project" value="TreeGrafter"/>
</dbReference>
<feature type="compositionally biased region" description="Basic and acidic residues" evidence="1">
    <location>
        <begin position="159"/>
        <end position="179"/>
    </location>
</feature>
<feature type="compositionally biased region" description="Basic and acidic residues" evidence="1">
    <location>
        <begin position="188"/>
        <end position="197"/>
    </location>
</feature>
<dbReference type="InterPro" id="IPR052521">
    <property type="entry name" value="Cell_div_SPOR-domain"/>
</dbReference>
<sequence>MARDNVPEELQYLRKRARRRLVGAIALVVFSLTVLWTVLDSQPPTNLVSQHAVEIIASAPSSGVASQVVIANDGVDAGMDASAAAVAPQPVLVPAGSAPAAVPPPAVVAHNSEPTHASTLLPGKLVRPGADDEDAHTPKPTPAKGAVAKPKPTPTPKPAVKDVKDTVKDSKPAANDPERILNGMDDATSAKKDDNSPRHYVQLGAFGDAEKARQTVSKLKAAGMPAYAEKVTTSNGTLTRVRVGPILANEAYAINKKLGALGYQGQVVSK</sequence>
<dbReference type="GO" id="GO:0032506">
    <property type="term" value="P:cytokinetic process"/>
    <property type="evidence" value="ECO:0007669"/>
    <property type="project" value="TreeGrafter"/>
</dbReference>
<dbReference type="Gene3D" id="3.30.70.1070">
    <property type="entry name" value="Sporulation related repeat"/>
    <property type="match status" value="1"/>
</dbReference>
<reference evidence="4 5" key="1">
    <citation type="submission" date="2015-07" db="EMBL/GenBank/DDBJ databases">
        <title>Draft genome sequence of the Amantichitinum ursilacus IGB-41, a new chitin-degrading bacterium.</title>
        <authorList>
            <person name="Kirstahler P."/>
            <person name="Guenther M."/>
            <person name="Grumaz C."/>
            <person name="Rupp S."/>
            <person name="Zibek S."/>
            <person name="Sohn K."/>
        </authorList>
    </citation>
    <scope>NUCLEOTIDE SEQUENCE [LARGE SCALE GENOMIC DNA]</scope>
    <source>
        <strain evidence="4 5">IGB-41</strain>
    </source>
</reference>
<evidence type="ECO:0000256" key="2">
    <source>
        <dbReference type="SAM" id="Phobius"/>
    </source>
</evidence>
<dbReference type="OrthoDB" id="8614111at2"/>
<accession>A0A0N0XJZ3</accession>